<evidence type="ECO:0000313" key="2">
    <source>
        <dbReference type="Proteomes" id="UP000216947"/>
    </source>
</evidence>
<comment type="caution">
    <text evidence="1">The sequence shown here is derived from an EMBL/GenBank/DDBJ whole genome shotgun (WGS) entry which is preliminary data.</text>
</comment>
<accession>A0A261R0T0</accession>
<sequence length="116" mass="13013">MNDMVHPRNIEDSEKLIRRACVERLREAGVVVHKFRQNPQGIADAIRSIEPKFGRTTNPMSILRAYLGLQPTTPGVSAPVKPLRFTRAFQQIAERARACQPPMMSMCGLGDMRPSP</sequence>
<proteinExistence type="predicted"/>
<dbReference type="RefSeq" id="WP_094796965.1">
    <property type="nucleotide sequence ID" value="NZ_NEVK01000006.1"/>
</dbReference>
<organism evidence="1 2">
    <name type="scientific">Bordetella genomosp. 7</name>
    <dbReference type="NCBI Taxonomy" id="1416805"/>
    <lineage>
        <taxon>Bacteria</taxon>
        <taxon>Pseudomonadati</taxon>
        <taxon>Pseudomonadota</taxon>
        <taxon>Betaproteobacteria</taxon>
        <taxon>Burkholderiales</taxon>
        <taxon>Alcaligenaceae</taxon>
        <taxon>Bordetella</taxon>
    </lineage>
</organism>
<dbReference type="AlphaFoldDB" id="A0A261R0T0"/>
<keyword evidence="2" id="KW-1185">Reference proteome</keyword>
<protein>
    <submittedName>
        <fullName evidence="1">Uncharacterized protein</fullName>
    </submittedName>
</protein>
<reference evidence="2" key="1">
    <citation type="submission" date="2017-05" db="EMBL/GenBank/DDBJ databases">
        <title>Complete and WGS of Bordetella genogroups.</title>
        <authorList>
            <person name="Spilker T."/>
            <person name="Lipuma J."/>
        </authorList>
    </citation>
    <scope>NUCLEOTIDE SEQUENCE [LARGE SCALE GENOMIC DNA]</scope>
    <source>
        <strain evidence="2">AU18089</strain>
    </source>
</reference>
<dbReference type="EMBL" id="NEVK01000006">
    <property type="protein sequence ID" value="OZI17943.1"/>
    <property type="molecule type" value="Genomic_DNA"/>
</dbReference>
<gene>
    <name evidence="1" type="ORF">CAL19_12745</name>
</gene>
<evidence type="ECO:0000313" key="1">
    <source>
        <dbReference type="EMBL" id="OZI17943.1"/>
    </source>
</evidence>
<dbReference type="Proteomes" id="UP000216947">
    <property type="component" value="Unassembled WGS sequence"/>
</dbReference>
<name>A0A261R0T0_9BORD</name>